<dbReference type="Pfam" id="PF01339">
    <property type="entry name" value="CheB_methylest"/>
    <property type="match status" value="1"/>
</dbReference>
<feature type="domain" description="CheB-type methylesterase" evidence="5">
    <location>
        <begin position="129"/>
        <end position="317"/>
    </location>
</feature>
<dbReference type="PROSITE" id="PS50122">
    <property type="entry name" value="CHEB"/>
    <property type="match status" value="1"/>
</dbReference>
<dbReference type="SUPFAM" id="SSF52738">
    <property type="entry name" value="Methylesterase CheB, C-terminal domain"/>
    <property type="match status" value="1"/>
</dbReference>
<dbReference type="EC" id="3.1.1.61" evidence="2"/>
<dbReference type="EMBL" id="CP024443">
    <property type="protein sequence ID" value="ATW71261.1"/>
    <property type="molecule type" value="Genomic_DNA"/>
</dbReference>
<evidence type="ECO:0000256" key="1">
    <source>
        <dbReference type="ARBA" id="ARBA00022801"/>
    </source>
</evidence>
<dbReference type="AlphaFoldDB" id="A0A2I5HS72"/>
<dbReference type="PANTHER" id="PTHR42872:SF6">
    <property type="entry name" value="PROTEIN-GLUTAMATE METHYLESTERASE_PROTEIN-GLUTAMINE GLUTAMINASE"/>
    <property type="match status" value="1"/>
</dbReference>
<dbReference type="GO" id="GO:0006935">
    <property type="term" value="P:chemotaxis"/>
    <property type="evidence" value="ECO:0007669"/>
    <property type="project" value="UniProtKB-UniRule"/>
</dbReference>
<feature type="active site" evidence="4">
    <location>
        <position position="168"/>
    </location>
</feature>
<feature type="active site" evidence="4">
    <location>
        <position position="261"/>
    </location>
</feature>
<feature type="active site" evidence="4">
    <location>
        <position position="141"/>
    </location>
</feature>
<dbReference type="Proteomes" id="UP000229340">
    <property type="component" value="Chromosome"/>
</dbReference>
<protein>
    <recommendedName>
        <fullName evidence="2">protein-glutamate methylesterase</fullName>
        <ecNumber evidence="2">3.1.1.61</ecNumber>
    </recommendedName>
</protein>
<dbReference type="PANTHER" id="PTHR42872">
    <property type="entry name" value="PROTEIN-GLUTAMATE METHYLESTERASE/PROTEIN-GLUTAMINE GLUTAMINASE"/>
    <property type="match status" value="1"/>
</dbReference>
<comment type="catalytic activity">
    <reaction evidence="3">
        <text>[protein]-L-glutamate 5-O-methyl ester + H2O = L-glutamyl-[protein] + methanol + H(+)</text>
        <dbReference type="Rhea" id="RHEA:23236"/>
        <dbReference type="Rhea" id="RHEA-COMP:10208"/>
        <dbReference type="Rhea" id="RHEA-COMP:10311"/>
        <dbReference type="ChEBI" id="CHEBI:15377"/>
        <dbReference type="ChEBI" id="CHEBI:15378"/>
        <dbReference type="ChEBI" id="CHEBI:17790"/>
        <dbReference type="ChEBI" id="CHEBI:29973"/>
        <dbReference type="ChEBI" id="CHEBI:82795"/>
        <dbReference type="EC" id="3.1.1.61"/>
    </reaction>
</comment>
<dbReference type="InterPro" id="IPR035909">
    <property type="entry name" value="CheB_C"/>
</dbReference>
<dbReference type="GO" id="GO:0008984">
    <property type="term" value="F:protein-glutamate methylesterase activity"/>
    <property type="evidence" value="ECO:0007669"/>
    <property type="project" value="UniProtKB-EC"/>
</dbReference>
<gene>
    <name evidence="6" type="ORF">NP7_13130</name>
</gene>
<dbReference type="GO" id="GO:0000156">
    <property type="term" value="F:phosphorelay response regulator activity"/>
    <property type="evidence" value="ECO:0007669"/>
    <property type="project" value="InterPro"/>
</dbReference>
<organism evidence="6 7">
    <name type="scientific">Faucicola osloensis</name>
    <name type="common">Moraxella osloensis</name>
    <dbReference type="NCBI Taxonomy" id="34062"/>
    <lineage>
        <taxon>Bacteria</taxon>
        <taxon>Pseudomonadati</taxon>
        <taxon>Pseudomonadota</taxon>
        <taxon>Gammaproteobacteria</taxon>
        <taxon>Moraxellales</taxon>
        <taxon>Moraxellaceae</taxon>
        <taxon>Faucicola</taxon>
    </lineage>
</organism>
<reference evidence="7" key="1">
    <citation type="submission" date="2017-11" db="EMBL/GenBank/DDBJ databases">
        <title>Complete genome sequence of Moraxella osloensis NP7 isolated from human skin.</title>
        <authorList>
            <person name="Lee K."/>
            <person name="Lim J.Y."/>
            <person name="Hwang I."/>
        </authorList>
    </citation>
    <scope>NUCLEOTIDE SEQUENCE [LARGE SCALE GENOMIC DNA]</scope>
    <source>
        <strain evidence="7">NP7</strain>
    </source>
</reference>
<accession>A0A2I5HS72</accession>
<dbReference type="InterPro" id="IPR000673">
    <property type="entry name" value="Sig_transdc_resp-reg_Me-estase"/>
</dbReference>
<dbReference type="GO" id="GO:0005737">
    <property type="term" value="C:cytoplasm"/>
    <property type="evidence" value="ECO:0007669"/>
    <property type="project" value="InterPro"/>
</dbReference>
<evidence type="ECO:0000313" key="7">
    <source>
        <dbReference type="Proteomes" id="UP000229340"/>
    </source>
</evidence>
<dbReference type="STRING" id="34062.AXE82_05990"/>
<evidence type="ECO:0000256" key="2">
    <source>
        <dbReference type="ARBA" id="ARBA00039140"/>
    </source>
</evidence>
<evidence type="ECO:0000313" key="6">
    <source>
        <dbReference type="EMBL" id="ATW71261.1"/>
    </source>
</evidence>
<proteinExistence type="predicted"/>
<sequence>MLLKHSPPLRFFIVAEENQQRLAFSDTIRSWGFEIVECLAASQLTEKHFQQKVDVWLVDTQEDYAVIQNIEKQLNVNLTKVVLLGFVTAPYINESLLYAKWQRQLKRKIAIMLERSDLLAHYEAAKREIKPWKYVVLLAASMGGPLAIKEFLDNLPEDLPVSLLLAQHFNQNMLSTLPRILNRHNEWRCDIVTNTQKLLSGRCLILPIDHSVVCDSNGRVILQRKPWRGSYKPPISEVMRNCSEAFGNNLITIVFSGMGNDGSDVAATVKKNGSIIWAQTPDSSTCASQPQSMIESNQVTFVGTPKLLAEQLIALCG</sequence>
<dbReference type="RefSeq" id="WP_100270650.1">
    <property type="nucleotide sequence ID" value="NZ_CP024443.1"/>
</dbReference>
<evidence type="ECO:0000259" key="5">
    <source>
        <dbReference type="PROSITE" id="PS50122"/>
    </source>
</evidence>
<keyword evidence="1 4" id="KW-0378">Hydrolase</keyword>
<keyword evidence="4" id="KW-0145">Chemotaxis</keyword>
<dbReference type="Gene3D" id="3.40.50.180">
    <property type="entry name" value="Methylesterase CheB, C-terminal domain"/>
    <property type="match status" value="1"/>
</dbReference>
<name>A0A2I5HS72_FAUOS</name>
<evidence type="ECO:0000256" key="3">
    <source>
        <dbReference type="ARBA" id="ARBA00048267"/>
    </source>
</evidence>
<evidence type="ECO:0000256" key="4">
    <source>
        <dbReference type="PROSITE-ProRule" id="PRU00050"/>
    </source>
</evidence>